<dbReference type="NCBIfam" id="TIGR02273">
    <property type="entry name" value="16S_RimM"/>
    <property type="match status" value="1"/>
</dbReference>
<reference evidence="8 9" key="1">
    <citation type="journal article" date="2023" name="bioRxiv">
        <title>An intranuclear bacterial parasite of deep-sea mussels expresses apoptosis inhibitors acquired from its host.</title>
        <authorList>
            <person name="Gonzalez Porras M.A."/>
            <person name="Assie A."/>
            <person name="Tietjen M."/>
            <person name="Violette M."/>
            <person name="Kleiner M."/>
            <person name="Gruber-Vodicka H."/>
            <person name="Dubilier N."/>
            <person name="Leisch N."/>
        </authorList>
    </citation>
    <scope>NUCLEOTIDE SEQUENCE [LARGE SCALE GENOMIC DNA]</scope>
    <source>
        <strain evidence="8">IAP13</strain>
    </source>
</reference>
<keyword evidence="3 5" id="KW-0698">rRNA processing</keyword>
<comment type="similarity">
    <text evidence="5">Belongs to the RimM family.</text>
</comment>
<dbReference type="Pfam" id="PF05239">
    <property type="entry name" value="PRC"/>
    <property type="match status" value="1"/>
</dbReference>
<dbReference type="PANTHER" id="PTHR33692">
    <property type="entry name" value="RIBOSOME MATURATION FACTOR RIMM"/>
    <property type="match status" value="1"/>
</dbReference>
<feature type="domain" description="PRC-barrel" evidence="7">
    <location>
        <begin position="103"/>
        <end position="179"/>
    </location>
</feature>
<sequence length="184" mass="20988">MKSAIEKSTLKHIPLGRIVAVYGIKGWVKIYSHTSPMENILNYKRWVIHRNGFTKTVEIDQGCRHGKGVIAHIVGCDDRELALSYCNNEIVVSIDDMPDVADNEIYWHQLEGLDVFSLNELGSRSFFGKVSYMMHTGANDVLVIRPSKGSIDRRERLIPWLMVSVVLEVNPEKGFIQVDWDPDF</sequence>
<dbReference type="Proteomes" id="UP001178148">
    <property type="component" value="Unassembled WGS sequence"/>
</dbReference>
<accession>A0AA90NTD5</accession>
<dbReference type="PANTHER" id="PTHR33692:SF1">
    <property type="entry name" value="RIBOSOME MATURATION FACTOR RIMM"/>
    <property type="match status" value="1"/>
</dbReference>
<evidence type="ECO:0000256" key="5">
    <source>
        <dbReference type="HAMAP-Rule" id="MF_00014"/>
    </source>
</evidence>
<dbReference type="InterPro" id="IPR011033">
    <property type="entry name" value="PRC_barrel-like_sf"/>
</dbReference>
<dbReference type="SUPFAM" id="SSF50447">
    <property type="entry name" value="Translation proteins"/>
    <property type="match status" value="1"/>
</dbReference>
<keyword evidence="4 5" id="KW-0143">Chaperone</keyword>
<evidence type="ECO:0000256" key="3">
    <source>
        <dbReference type="ARBA" id="ARBA00022552"/>
    </source>
</evidence>
<dbReference type="InterPro" id="IPR036976">
    <property type="entry name" value="RimM_N_sf"/>
</dbReference>
<gene>
    <name evidence="5 8" type="primary">rimM</name>
    <name evidence="8" type="ORF">QS748_06680</name>
</gene>
<dbReference type="GO" id="GO:0043022">
    <property type="term" value="F:ribosome binding"/>
    <property type="evidence" value="ECO:0007669"/>
    <property type="project" value="InterPro"/>
</dbReference>
<dbReference type="Pfam" id="PF01782">
    <property type="entry name" value="RimM"/>
    <property type="match status" value="1"/>
</dbReference>
<evidence type="ECO:0000259" key="6">
    <source>
        <dbReference type="Pfam" id="PF01782"/>
    </source>
</evidence>
<dbReference type="Gene3D" id="2.40.30.60">
    <property type="entry name" value="RimM"/>
    <property type="match status" value="1"/>
</dbReference>
<evidence type="ECO:0000256" key="1">
    <source>
        <dbReference type="ARBA" id="ARBA00022490"/>
    </source>
</evidence>
<evidence type="ECO:0000256" key="2">
    <source>
        <dbReference type="ARBA" id="ARBA00022517"/>
    </source>
</evidence>
<comment type="domain">
    <text evidence="5">The PRC barrel domain binds ribosomal protein uS19.</text>
</comment>
<name>A0AA90NTD5_9GAMM</name>
<dbReference type="GO" id="GO:0006364">
    <property type="term" value="P:rRNA processing"/>
    <property type="evidence" value="ECO:0007669"/>
    <property type="project" value="UniProtKB-UniRule"/>
</dbReference>
<dbReference type="GO" id="GO:0005737">
    <property type="term" value="C:cytoplasm"/>
    <property type="evidence" value="ECO:0007669"/>
    <property type="project" value="UniProtKB-SubCell"/>
</dbReference>
<comment type="subunit">
    <text evidence="5">Binds ribosomal protein uS19.</text>
</comment>
<dbReference type="GO" id="GO:0005840">
    <property type="term" value="C:ribosome"/>
    <property type="evidence" value="ECO:0007669"/>
    <property type="project" value="InterPro"/>
</dbReference>
<dbReference type="Gene3D" id="2.30.30.240">
    <property type="entry name" value="PRC-barrel domain"/>
    <property type="match status" value="1"/>
</dbReference>
<comment type="caution">
    <text evidence="8">The sequence shown here is derived from an EMBL/GenBank/DDBJ whole genome shotgun (WGS) entry which is preliminary data.</text>
</comment>
<dbReference type="InterPro" id="IPR009000">
    <property type="entry name" value="Transl_B-barrel_sf"/>
</dbReference>
<protein>
    <recommendedName>
        <fullName evidence="5">Ribosome maturation factor RimM</fullName>
    </recommendedName>
</protein>
<proteinExistence type="inferred from homology"/>
<dbReference type="InterPro" id="IPR027275">
    <property type="entry name" value="PRC-brl_dom"/>
</dbReference>
<dbReference type="InterPro" id="IPR002676">
    <property type="entry name" value="RimM_N"/>
</dbReference>
<dbReference type="HAMAP" id="MF_00014">
    <property type="entry name" value="Ribosome_mat_RimM"/>
    <property type="match status" value="1"/>
</dbReference>
<organism evidence="8 9">
    <name type="scientific">Candidatus Endonucleibacter bathymodioli</name>
    <dbReference type="NCBI Taxonomy" id="539814"/>
    <lineage>
        <taxon>Bacteria</taxon>
        <taxon>Pseudomonadati</taxon>
        <taxon>Pseudomonadota</taxon>
        <taxon>Gammaproteobacteria</taxon>
        <taxon>Oceanospirillales</taxon>
        <taxon>Endozoicomonadaceae</taxon>
        <taxon>Candidatus Endonucleibacter</taxon>
    </lineage>
</organism>
<evidence type="ECO:0000313" key="8">
    <source>
        <dbReference type="EMBL" id="MDP0588877.1"/>
    </source>
</evidence>
<comment type="function">
    <text evidence="5">An accessory protein needed during the final step in the assembly of 30S ribosomal subunit, possibly for assembly of the head region. Essential for efficient processing of 16S rRNA. May be needed both before and after RbfA during the maturation of 16S rRNA. It has affinity for free ribosomal 30S subunits but not for 70S ribosomes.</text>
</comment>
<dbReference type="SUPFAM" id="SSF50346">
    <property type="entry name" value="PRC-barrel domain"/>
    <property type="match status" value="1"/>
</dbReference>
<dbReference type="EMBL" id="JASXSV010000008">
    <property type="protein sequence ID" value="MDP0588877.1"/>
    <property type="molecule type" value="Genomic_DNA"/>
</dbReference>
<evidence type="ECO:0000313" key="9">
    <source>
        <dbReference type="Proteomes" id="UP001178148"/>
    </source>
</evidence>
<keyword evidence="2 5" id="KW-0690">Ribosome biogenesis</keyword>
<dbReference type="GO" id="GO:0042274">
    <property type="term" value="P:ribosomal small subunit biogenesis"/>
    <property type="evidence" value="ECO:0007669"/>
    <property type="project" value="UniProtKB-UniRule"/>
</dbReference>
<dbReference type="InterPro" id="IPR011961">
    <property type="entry name" value="RimM"/>
</dbReference>
<keyword evidence="1 5" id="KW-0963">Cytoplasm</keyword>
<keyword evidence="9" id="KW-1185">Reference proteome</keyword>
<evidence type="ECO:0000259" key="7">
    <source>
        <dbReference type="Pfam" id="PF05239"/>
    </source>
</evidence>
<comment type="subcellular location">
    <subcellularLocation>
        <location evidence="5">Cytoplasm</location>
    </subcellularLocation>
</comment>
<feature type="domain" description="RimM N-terminal" evidence="6">
    <location>
        <begin position="15"/>
        <end position="95"/>
    </location>
</feature>
<evidence type="ECO:0000256" key="4">
    <source>
        <dbReference type="ARBA" id="ARBA00023186"/>
    </source>
</evidence>
<dbReference type="AlphaFoldDB" id="A0AA90NTD5"/>